<reference evidence="3" key="2">
    <citation type="submission" date="2022-06" db="EMBL/GenBank/DDBJ databases">
        <title>Isolation of gut microbiota from human fecal samples.</title>
        <authorList>
            <person name="Pamer E.G."/>
            <person name="Barat B."/>
            <person name="Waligurski E."/>
            <person name="Medina S."/>
            <person name="Paddock L."/>
            <person name="Mostad J."/>
        </authorList>
    </citation>
    <scope>NUCLEOTIDE SEQUENCE</scope>
    <source>
        <strain evidence="3">DFI.5.57</strain>
    </source>
</reference>
<dbReference type="NCBIfam" id="TIGR04223">
    <property type="entry name" value="quorum_AgrD"/>
    <property type="match status" value="1"/>
</dbReference>
<dbReference type="InterPro" id="IPR009229">
    <property type="entry name" value="AgrD"/>
</dbReference>
<name>A0AAP3QZQ4_9FIRM</name>
<organism evidence="3 8">
    <name type="scientific">Ruminococcus bicirculans</name>
    <name type="common">ex Wegman et al. 2014</name>
    <dbReference type="NCBI Taxonomy" id="1160721"/>
    <lineage>
        <taxon>Bacteria</taxon>
        <taxon>Bacillati</taxon>
        <taxon>Bacillota</taxon>
        <taxon>Clostridia</taxon>
        <taxon>Eubacteriales</taxon>
        <taxon>Oscillospiraceae</taxon>
        <taxon>Ruminococcus</taxon>
    </lineage>
</organism>
<dbReference type="Proteomes" id="UP001206236">
    <property type="component" value="Unassembled WGS sequence"/>
</dbReference>
<sequence>MKKLMSIAKKASTALAALALVVATTSVPSACFHWFAQPVEPEELRNYVNKK</sequence>
<dbReference type="Proteomes" id="UP001213042">
    <property type="component" value="Unassembled WGS sequence"/>
</dbReference>
<proteinExistence type="predicted"/>
<evidence type="ECO:0000313" key="3">
    <source>
        <dbReference type="EMBL" id="MCQ5153006.1"/>
    </source>
</evidence>
<accession>A0AAP3QZQ4</accession>
<keyword evidence="1" id="KW-0732">Signal</keyword>
<reference evidence="4" key="3">
    <citation type="submission" date="2023-01" db="EMBL/GenBank/DDBJ databases">
        <title>Human gut microbiome strain richness.</title>
        <authorList>
            <person name="Chen-Liaw A."/>
        </authorList>
    </citation>
    <scope>NUCLEOTIDE SEQUENCE</scope>
    <source>
        <strain evidence="5">1001275st1_F4_1001275B_160808</strain>
        <strain evidence="6">D43st1_D9_D43t1_170807</strain>
        <strain evidence="4">D59st1_B8_D59t2_181005</strain>
    </source>
</reference>
<dbReference type="AlphaFoldDB" id="A0AAP3QZQ4"/>
<dbReference type="EMBL" id="JANGCN010000011">
    <property type="protein sequence ID" value="MCQ5153006.1"/>
    <property type="molecule type" value="Genomic_DNA"/>
</dbReference>
<evidence type="ECO:0000313" key="4">
    <source>
        <dbReference type="EMBL" id="MDB8743182.1"/>
    </source>
</evidence>
<evidence type="ECO:0000313" key="5">
    <source>
        <dbReference type="EMBL" id="MDB8746038.1"/>
    </source>
</evidence>
<dbReference type="Proteomes" id="UP000027600">
    <property type="component" value="Chromosome I"/>
</dbReference>
<reference evidence="2 7" key="1">
    <citation type="journal article" date="2014" name="Int. J. Syst. Evol. Microbiol.">
        <title>Complete genome of a new Firmicutes species belonging to the dominant human colonic microbiota ('Ruminococcus bicirculans') reveals two chromosomes and a selective capacity to utilize plant glucans.</title>
        <authorList>
            <consortium name="NISC Comparative Sequencing Program"/>
            <person name="Wegmann U."/>
            <person name="Louis P."/>
            <person name="Goesmann A."/>
            <person name="Henrissat B."/>
            <person name="Duncan S.H."/>
            <person name="Flint H.J."/>
        </authorList>
    </citation>
    <scope>NUCLEOTIDE SEQUENCE [LARGE SCALE GENOMIC DNA]</scope>
    <source>
        <strain evidence="2 7">80/3</strain>
    </source>
</reference>
<dbReference type="EMBL" id="JAQMLV010000027">
    <property type="protein sequence ID" value="MDB8746038.1"/>
    <property type="molecule type" value="Genomic_DNA"/>
</dbReference>
<evidence type="ECO:0000313" key="7">
    <source>
        <dbReference type="Proteomes" id="UP000027600"/>
    </source>
</evidence>
<dbReference type="KEGG" id="rus:RBI_I00152"/>
<evidence type="ECO:0000313" key="8">
    <source>
        <dbReference type="Proteomes" id="UP001206236"/>
    </source>
</evidence>
<evidence type="ECO:0000313" key="2">
    <source>
        <dbReference type="EMBL" id="CCO03886.1"/>
    </source>
</evidence>
<dbReference type="Proteomes" id="UP001211015">
    <property type="component" value="Unassembled WGS sequence"/>
</dbReference>
<evidence type="ECO:0000256" key="1">
    <source>
        <dbReference type="SAM" id="SignalP"/>
    </source>
</evidence>
<protein>
    <submittedName>
        <fullName evidence="3">Cyclic lactone autoinducer peptide</fullName>
    </submittedName>
</protein>
<dbReference type="EMBL" id="JAQMLU010000013">
    <property type="protein sequence ID" value="MDB8750511.1"/>
    <property type="molecule type" value="Genomic_DNA"/>
</dbReference>
<dbReference type="RefSeq" id="WP_022127260.1">
    <property type="nucleotide sequence ID" value="NZ_CAKVQR010000010.1"/>
</dbReference>
<evidence type="ECO:0000313" key="6">
    <source>
        <dbReference type="EMBL" id="MDB8750511.1"/>
    </source>
</evidence>
<gene>
    <name evidence="3" type="ORF">NE632_06765</name>
    <name evidence="5" type="ORF">PNU62_13545</name>
    <name evidence="4" type="ORF">PNV70_14035</name>
    <name evidence="6" type="ORF">PNW00_08640</name>
    <name evidence="2" type="ORF">RBI_I00152</name>
</gene>
<keyword evidence="7" id="KW-1185">Reference proteome</keyword>
<feature type="signal peptide" evidence="1">
    <location>
        <begin position="1"/>
        <end position="30"/>
    </location>
</feature>
<feature type="chain" id="PRO_5044711604" evidence="1">
    <location>
        <begin position="31"/>
        <end position="51"/>
    </location>
</feature>
<dbReference type="EMBL" id="JAQMLS010000013">
    <property type="protein sequence ID" value="MDB8743182.1"/>
    <property type="molecule type" value="Genomic_DNA"/>
</dbReference>
<dbReference type="Proteomes" id="UP001211421">
    <property type="component" value="Unassembled WGS sequence"/>
</dbReference>
<dbReference type="EMBL" id="HF545616">
    <property type="protein sequence ID" value="CCO03886.1"/>
    <property type="molecule type" value="Genomic_DNA"/>
</dbReference>